<reference evidence="1 2" key="1">
    <citation type="journal article" date="2019" name="Int. J. Syst. Evol. Microbiol.">
        <title>The Global Catalogue of Microorganisms (GCM) 10K type strain sequencing project: providing services to taxonomists for standard genome sequencing and annotation.</title>
        <authorList>
            <consortium name="The Broad Institute Genomics Platform"/>
            <consortium name="The Broad Institute Genome Sequencing Center for Infectious Disease"/>
            <person name="Wu L."/>
            <person name="Ma J."/>
        </authorList>
    </citation>
    <scope>NUCLEOTIDE SEQUENCE [LARGE SCALE GENOMIC DNA]</scope>
    <source>
        <strain evidence="1 2">JCM 3325</strain>
    </source>
</reference>
<sequence>MPSATTPNALIYSAPAAGEQSGHFDGWLPEDDERGPICEYTGHAEGDQPLIGIKGNGNRAIPSAHGRRARSARLIEVDIDDELPQRGPPATSPCVSATPCSDLPCGGNAGDRSRGWPHIWQLRKRKLSLE</sequence>
<keyword evidence="2" id="KW-1185">Reference proteome</keyword>
<organism evidence="1 2">
    <name type="scientific">Actinomadura vinacea</name>
    <dbReference type="NCBI Taxonomy" id="115336"/>
    <lineage>
        <taxon>Bacteria</taxon>
        <taxon>Bacillati</taxon>
        <taxon>Actinomycetota</taxon>
        <taxon>Actinomycetes</taxon>
        <taxon>Streptosporangiales</taxon>
        <taxon>Thermomonosporaceae</taxon>
        <taxon>Actinomadura</taxon>
    </lineage>
</organism>
<protein>
    <submittedName>
        <fullName evidence="1">Uncharacterized protein</fullName>
    </submittedName>
</protein>
<gene>
    <name evidence="1" type="ORF">GCM10010191_01780</name>
</gene>
<evidence type="ECO:0000313" key="2">
    <source>
        <dbReference type="Proteomes" id="UP001501231"/>
    </source>
</evidence>
<evidence type="ECO:0000313" key="1">
    <source>
        <dbReference type="EMBL" id="GAA2398666.1"/>
    </source>
</evidence>
<accession>A0ABN3IAY3</accession>
<dbReference type="Proteomes" id="UP001501231">
    <property type="component" value="Unassembled WGS sequence"/>
</dbReference>
<proteinExistence type="predicted"/>
<comment type="caution">
    <text evidence="1">The sequence shown here is derived from an EMBL/GenBank/DDBJ whole genome shotgun (WGS) entry which is preliminary data.</text>
</comment>
<name>A0ABN3IAY3_9ACTN</name>
<dbReference type="EMBL" id="BAAARW010000001">
    <property type="protein sequence ID" value="GAA2398666.1"/>
    <property type="molecule type" value="Genomic_DNA"/>
</dbReference>